<evidence type="ECO:0000256" key="1">
    <source>
        <dbReference type="SAM" id="Phobius"/>
    </source>
</evidence>
<evidence type="ECO:0000313" key="3">
    <source>
        <dbReference type="Proteomes" id="UP000276309"/>
    </source>
</evidence>
<feature type="transmembrane region" description="Helical" evidence="1">
    <location>
        <begin position="87"/>
        <end position="111"/>
    </location>
</feature>
<keyword evidence="1" id="KW-0812">Transmembrane</keyword>
<accession>A0A3G2L5L5</accession>
<dbReference type="AlphaFoldDB" id="A0A3G2L5L5"/>
<keyword evidence="3" id="KW-1185">Reference proteome</keyword>
<dbReference type="OrthoDB" id="673991at2"/>
<protein>
    <recommendedName>
        <fullName evidence="4">DUF2938 family protein</fullName>
    </recommendedName>
</protein>
<gene>
    <name evidence="2" type="ORF">D1013_09425</name>
</gene>
<dbReference type="RefSeq" id="WP_121848585.1">
    <property type="nucleotide sequence ID" value="NZ_CP032050.1"/>
</dbReference>
<keyword evidence="1" id="KW-1133">Transmembrane helix</keyword>
<evidence type="ECO:0000313" key="2">
    <source>
        <dbReference type="EMBL" id="AYN67569.1"/>
    </source>
</evidence>
<reference evidence="2 3" key="1">
    <citation type="submission" date="2018-08" db="EMBL/GenBank/DDBJ databases">
        <title>The reduced genetic potential of extracellular carbohydrate catabolism in Euzebyella marina RN62, a Flavobacteriia bacterium isolated from the hadal water.</title>
        <authorList>
            <person name="Xue C."/>
        </authorList>
    </citation>
    <scope>NUCLEOTIDE SEQUENCE [LARGE SCALE GENOMIC DNA]</scope>
    <source>
        <strain evidence="2 3">RN62</strain>
    </source>
</reference>
<feature type="transmembrane region" description="Helical" evidence="1">
    <location>
        <begin position="123"/>
        <end position="142"/>
    </location>
</feature>
<sequence>MELTVTLLAAITGTAIMTLYSQLLEFLVELKLNEAHLLNRLFSNNHDGNTSLNDNNYRGWLIHFLIGFFMSLGLHFLYLCHTLPKTLLMGGIFGLLAGLIGVVGWCAMISSYGKPKGTKLSTFYMQLIGAHVVFGLVNYSIFSMFS</sequence>
<organism evidence="2 3">
    <name type="scientific">Euzebyella marina</name>
    <dbReference type="NCBI Taxonomy" id="1761453"/>
    <lineage>
        <taxon>Bacteria</taxon>
        <taxon>Pseudomonadati</taxon>
        <taxon>Bacteroidota</taxon>
        <taxon>Flavobacteriia</taxon>
        <taxon>Flavobacteriales</taxon>
        <taxon>Flavobacteriaceae</taxon>
        <taxon>Euzebyella</taxon>
    </lineage>
</organism>
<name>A0A3G2L5L5_9FLAO</name>
<evidence type="ECO:0008006" key="4">
    <source>
        <dbReference type="Google" id="ProtNLM"/>
    </source>
</evidence>
<feature type="transmembrane region" description="Helical" evidence="1">
    <location>
        <begin position="60"/>
        <end position="80"/>
    </location>
</feature>
<keyword evidence="1" id="KW-0472">Membrane</keyword>
<dbReference type="EMBL" id="CP032050">
    <property type="protein sequence ID" value="AYN67569.1"/>
    <property type="molecule type" value="Genomic_DNA"/>
</dbReference>
<proteinExistence type="predicted"/>
<dbReference type="KEGG" id="emar:D1013_09425"/>
<dbReference type="Proteomes" id="UP000276309">
    <property type="component" value="Chromosome"/>
</dbReference>